<geneLocation type="mitochondrion" evidence="1"/>
<name>A0A101LVE6_PICGL</name>
<evidence type="ECO:0000313" key="1">
    <source>
        <dbReference type="EMBL" id="KUM46077.1"/>
    </source>
</evidence>
<sequence>MFSSGQPAQMLWVTRNRIQIGFKVKRWNWLCCDWNEPKALEFEGILTLLPHEDLVLKLAMALSTLVVGLLPSHLSQH</sequence>
<keyword evidence="1" id="KW-0496">Mitochondrion</keyword>
<reference evidence="1" key="1">
    <citation type="journal article" date="2015" name="Genome Biol. Evol.">
        <title>Organellar Genomes of White Spruce (Picea glauca): Assembly and Annotation.</title>
        <authorList>
            <person name="Jackman S.D."/>
            <person name="Warren R.L."/>
            <person name="Gibb E.A."/>
            <person name="Vandervalk B.P."/>
            <person name="Mohamadi H."/>
            <person name="Chu J."/>
            <person name="Raymond A."/>
            <person name="Pleasance S."/>
            <person name="Coope R."/>
            <person name="Wildung M.R."/>
            <person name="Ritland C.E."/>
            <person name="Bousquet J."/>
            <person name="Jones S.J."/>
            <person name="Bohlmann J."/>
            <person name="Birol I."/>
        </authorList>
    </citation>
    <scope>NUCLEOTIDE SEQUENCE [LARGE SCALE GENOMIC DNA]</scope>
    <source>
        <tissue evidence="1">Flushing bud</tissue>
    </source>
</reference>
<organism evidence="1">
    <name type="scientific">Picea glauca</name>
    <name type="common">White spruce</name>
    <name type="synonym">Pinus glauca</name>
    <dbReference type="NCBI Taxonomy" id="3330"/>
    <lineage>
        <taxon>Eukaryota</taxon>
        <taxon>Viridiplantae</taxon>
        <taxon>Streptophyta</taxon>
        <taxon>Embryophyta</taxon>
        <taxon>Tracheophyta</taxon>
        <taxon>Spermatophyta</taxon>
        <taxon>Pinopsida</taxon>
        <taxon>Pinidae</taxon>
        <taxon>Conifers I</taxon>
        <taxon>Pinales</taxon>
        <taxon>Pinaceae</taxon>
        <taxon>Picea</taxon>
    </lineage>
</organism>
<dbReference type="EMBL" id="LKAM01000013">
    <property type="protein sequence ID" value="KUM46077.1"/>
    <property type="molecule type" value="Genomic_DNA"/>
</dbReference>
<dbReference type="AlphaFoldDB" id="A0A101LVE6"/>
<gene>
    <name evidence="1" type="ORF">ABT39_MTgene1883</name>
</gene>
<proteinExistence type="predicted"/>
<protein>
    <submittedName>
        <fullName evidence="1">Uncharacterized protein</fullName>
    </submittedName>
</protein>
<comment type="caution">
    <text evidence="1">The sequence shown here is derived from an EMBL/GenBank/DDBJ whole genome shotgun (WGS) entry which is preliminary data.</text>
</comment>
<accession>A0A101LVE6</accession>